<sequence>MSSYSVRIASSFISATRRSTAACSRSLRSFSICTSFSWMSLSSTASRSVARSAFSLEFCASRSQWADACRFSSASDSTLASLVRSCCSSSSSSARRASMCSMVSSFARNSPFSIVTVSCSCLNSVTEMALRAPPPVPPAAVSLSEVELNSSMATPPVPELERIEPGTTMPAGDCFCLSRTDASQRNVPIRLGPSFRVGDRFDGNRCRLSFFALASLVPQLLLLMLEQFPSEGPIFRPERFDHLLRLRGGRRTTTLLTLGRAVVGRSIFLIILVRNDGSTRRLHRRLLQVAREAAELRETVVADERKAGHRDGHVEAARQIQAPIDRLPDGPPAVHRERADELLLGPLHERIVLRLTDRLAILIDDFDHFVQTAVGTGRAVLGGK</sequence>
<dbReference type="AlphaFoldDB" id="A0A182JFU6"/>
<organism evidence="1">
    <name type="scientific">Anopheles atroparvus</name>
    <name type="common">European mosquito</name>
    <dbReference type="NCBI Taxonomy" id="41427"/>
    <lineage>
        <taxon>Eukaryota</taxon>
        <taxon>Metazoa</taxon>
        <taxon>Ecdysozoa</taxon>
        <taxon>Arthropoda</taxon>
        <taxon>Hexapoda</taxon>
        <taxon>Insecta</taxon>
        <taxon>Pterygota</taxon>
        <taxon>Neoptera</taxon>
        <taxon>Endopterygota</taxon>
        <taxon>Diptera</taxon>
        <taxon>Nematocera</taxon>
        <taxon>Culicoidea</taxon>
        <taxon>Culicidae</taxon>
        <taxon>Anophelinae</taxon>
        <taxon>Anopheles</taxon>
    </lineage>
</organism>
<protein>
    <submittedName>
        <fullName evidence="1">Uncharacterized protein</fullName>
    </submittedName>
</protein>
<evidence type="ECO:0000313" key="1">
    <source>
        <dbReference type="EnsemblMetazoa" id="AATE017285-PA.1"/>
    </source>
</evidence>
<name>A0A182JFU6_ANOAO</name>
<dbReference type="EnsemblMetazoa" id="AATE017285-RA">
    <property type="protein sequence ID" value="AATE017285-PA.1"/>
    <property type="gene ID" value="AATE017285"/>
</dbReference>
<reference evidence="1" key="1">
    <citation type="submission" date="2022-08" db="UniProtKB">
        <authorList>
            <consortium name="EnsemblMetazoa"/>
        </authorList>
    </citation>
    <scope>IDENTIFICATION</scope>
    <source>
        <strain evidence="1">EBRO</strain>
    </source>
</reference>
<dbReference type="VEuPathDB" id="VectorBase:AATE017285"/>
<accession>A0A182JFU6</accession>
<proteinExistence type="predicted"/>